<dbReference type="GO" id="GO:0016301">
    <property type="term" value="F:kinase activity"/>
    <property type="evidence" value="ECO:0007669"/>
    <property type="project" value="UniProtKB-KW"/>
</dbReference>
<protein>
    <submittedName>
        <fullName evidence="4">NBD/HSP70 family sugar kinase/DNA-binding XRE family transcriptional regulator</fullName>
    </submittedName>
</protein>
<keyword evidence="4" id="KW-0808">Transferase</keyword>
<organism evidence="4 5">
    <name type="scientific">Hydrogenophaga palleronii</name>
    <dbReference type="NCBI Taxonomy" id="65655"/>
    <lineage>
        <taxon>Bacteria</taxon>
        <taxon>Pseudomonadati</taxon>
        <taxon>Pseudomonadota</taxon>
        <taxon>Betaproteobacteria</taxon>
        <taxon>Burkholderiales</taxon>
        <taxon>Comamonadaceae</taxon>
        <taxon>Hydrogenophaga</taxon>
    </lineage>
</organism>
<dbReference type="InterPro" id="IPR001387">
    <property type="entry name" value="Cro/C1-type_HTH"/>
</dbReference>
<dbReference type="PANTHER" id="PTHR18964:SF149">
    <property type="entry name" value="BIFUNCTIONAL UDP-N-ACETYLGLUCOSAMINE 2-EPIMERASE_N-ACETYLMANNOSAMINE KINASE"/>
    <property type="match status" value="1"/>
</dbReference>
<comment type="caution">
    <text evidence="4">The sequence shown here is derived from an EMBL/GenBank/DDBJ whole genome shotgun (WGS) entry which is preliminary data.</text>
</comment>
<dbReference type="Pfam" id="PF13412">
    <property type="entry name" value="HTH_24"/>
    <property type="match status" value="1"/>
</dbReference>
<dbReference type="RefSeq" id="WP_310317590.1">
    <property type="nucleotide sequence ID" value="NZ_JAVDWU010000006.1"/>
</dbReference>
<dbReference type="SUPFAM" id="SSF46785">
    <property type="entry name" value="Winged helix' DNA-binding domain"/>
    <property type="match status" value="1"/>
</dbReference>
<dbReference type="Gene3D" id="3.30.420.40">
    <property type="match status" value="3"/>
</dbReference>
<evidence type="ECO:0000256" key="2">
    <source>
        <dbReference type="SAM" id="MobiDB-lite"/>
    </source>
</evidence>
<dbReference type="InterPro" id="IPR043129">
    <property type="entry name" value="ATPase_NBD"/>
</dbReference>
<evidence type="ECO:0000313" key="5">
    <source>
        <dbReference type="Proteomes" id="UP001265700"/>
    </source>
</evidence>
<keyword evidence="5" id="KW-1185">Reference proteome</keyword>
<evidence type="ECO:0000313" key="4">
    <source>
        <dbReference type="EMBL" id="MDR7151020.1"/>
    </source>
</evidence>
<feature type="region of interest" description="Disordered" evidence="2">
    <location>
        <begin position="369"/>
        <end position="395"/>
    </location>
</feature>
<keyword evidence="4" id="KW-0418">Kinase</keyword>
<sequence length="395" mass="41079">MKTTGDQQLVKRINRSVLLRLLRRQSGLSRAQLAQESGLTKSTVSLLVRELIDEGWMTEGDVAAAQGLGRPSTPLRLDGSRRGMIGVEVAVEALRVVGVSLTGEVLCAQEEPLAGNAPETVCRQAAGLVAQAWEQLTRQGVQLLGVGVGLPGAFDEASGMLRFAPNLGWRNVDFVPLITQALGQAGVPPVAVHVQNEADTAALSEYEFSEGDAQDSLIFVTCGAGVGAGIVLNDRLFTGAQGMAGEIGHSILQIDGLPCSCGRRGCAETFFGARALSRLADPTQGGQALGVVLQNLWTTFNPSALVVGGPSCERHPGILQVAQATLQAYASSAGVPAPLVRGARYGLLASAVGAAALVLHHELRPMHARATPGQSRAIEVPAAPDIPETDSSLIA</sequence>
<dbReference type="InterPro" id="IPR000600">
    <property type="entry name" value="ROK"/>
</dbReference>
<comment type="similarity">
    <text evidence="1">Belongs to the ROK (NagC/XylR) family.</text>
</comment>
<gene>
    <name evidence="4" type="ORF">J2W49_002993</name>
</gene>
<feature type="domain" description="HTH cro/C1-type" evidence="3">
    <location>
        <begin position="19"/>
        <end position="45"/>
    </location>
</feature>
<dbReference type="Pfam" id="PF00480">
    <property type="entry name" value="ROK"/>
    <property type="match status" value="1"/>
</dbReference>
<dbReference type="SUPFAM" id="SSF53067">
    <property type="entry name" value="Actin-like ATPase domain"/>
    <property type="match status" value="1"/>
</dbReference>
<dbReference type="PROSITE" id="PS50943">
    <property type="entry name" value="HTH_CROC1"/>
    <property type="match status" value="1"/>
</dbReference>
<proteinExistence type="inferred from homology"/>
<reference evidence="4 5" key="1">
    <citation type="submission" date="2023-07" db="EMBL/GenBank/DDBJ databases">
        <title>Sorghum-associated microbial communities from plants grown in Nebraska, USA.</title>
        <authorList>
            <person name="Schachtman D."/>
        </authorList>
    </citation>
    <scope>NUCLEOTIDE SEQUENCE [LARGE SCALE GENOMIC DNA]</scope>
    <source>
        <strain evidence="4 5">4249</strain>
    </source>
</reference>
<dbReference type="Proteomes" id="UP001265700">
    <property type="component" value="Unassembled WGS sequence"/>
</dbReference>
<evidence type="ECO:0000259" key="3">
    <source>
        <dbReference type="PROSITE" id="PS50943"/>
    </source>
</evidence>
<dbReference type="InterPro" id="IPR036390">
    <property type="entry name" value="WH_DNA-bd_sf"/>
</dbReference>
<dbReference type="Gene3D" id="1.10.10.10">
    <property type="entry name" value="Winged helix-like DNA-binding domain superfamily/Winged helix DNA-binding domain"/>
    <property type="match status" value="1"/>
</dbReference>
<dbReference type="PANTHER" id="PTHR18964">
    <property type="entry name" value="ROK (REPRESSOR, ORF, KINASE) FAMILY"/>
    <property type="match status" value="1"/>
</dbReference>
<dbReference type="EMBL" id="JAVDWU010000006">
    <property type="protein sequence ID" value="MDR7151020.1"/>
    <property type="molecule type" value="Genomic_DNA"/>
</dbReference>
<accession>A0ABU1WP01</accession>
<name>A0ABU1WP01_9BURK</name>
<dbReference type="InterPro" id="IPR036388">
    <property type="entry name" value="WH-like_DNA-bd_sf"/>
</dbReference>
<evidence type="ECO:0000256" key="1">
    <source>
        <dbReference type="ARBA" id="ARBA00006479"/>
    </source>
</evidence>